<dbReference type="SUPFAM" id="SSF161098">
    <property type="entry name" value="MetI-like"/>
    <property type="match status" value="1"/>
</dbReference>
<keyword evidence="5 7" id="KW-1133">Transmembrane helix</keyword>
<evidence type="ECO:0000256" key="2">
    <source>
        <dbReference type="ARBA" id="ARBA00022448"/>
    </source>
</evidence>
<feature type="transmembrane region" description="Helical" evidence="7">
    <location>
        <begin position="12"/>
        <end position="33"/>
    </location>
</feature>
<reference evidence="10" key="1">
    <citation type="submission" date="2017-06" db="EMBL/GenBank/DDBJ databases">
        <authorList>
            <person name="Varghese N."/>
            <person name="Submissions S."/>
        </authorList>
    </citation>
    <scope>NUCLEOTIDE SEQUENCE [LARGE SCALE GENOMIC DNA]</scope>
    <source>
        <strain evidence="10">JAD2</strain>
    </source>
</reference>
<name>A0A212QQS4_9CHLR</name>
<dbReference type="PROSITE" id="PS50928">
    <property type="entry name" value="ABC_TM1"/>
    <property type="match status" value="1"/>
</dbReference>
<feature type="transmembrane region" description="Helical" evidence="7">
    <location>
        <begin position="105"/>
        <end position="131"/>
    </location>
</feature>
<evidence type="ECO:0000313" key="9">
    <source>
        <dbReference type="EMBL" id="SNB61879.1"/>
    </source>
</evidence>
<evidence type="ECO:0000256" key="6">
    <source>
        <dbReference type="ARBA" id="ARBA00023136"/>
    </source>
</evidence>
<keyword evidence="6 7" id="KW-0472">Membrane</keyword>
<accession>A0A212QQS4</accession>
<evidence type="ECO:0000256" key="4">
    <source>
        <dbReference type="ARBA" id="ARBA00022692"/>
    </source>
</evidence>
<feature type="transmembrane region" description="Helical" evidence="7">
    <location>
        <begin position="137"/>
        <end position="156"/>
    </location>
</feature>
<keyword evidence="4 7" id="KW-0812">Transmembrane</keyword>
<dbReference type="CDD" id="cd06261">
    <property type="entry name" value="TM_PBP2"/>
    <property type="match status" value="1"/>
</dbReference>
<evidence type="ECO:0000313" key="10">
    <source>
        <dbReference type="Proteomes" id="UP000197025"/>
    </source>
</evidence>
<dbReference type="RefSeq" id="WP_088570646.1">
    <property type="nucleotide sequence ID" value="NZ_FYEK01000020.1"/>
</dbReference>
<evidence type="ECO:0000259" key="8">
    <source>
        <dbReference type="PROSITE" id="PS50928"/>
    </source>
</evidence>
<gene>
    <name evidence="9" type="ORF">SAMN02746019_00027220</name>
</gene>
<sequence>MTVIRYVLSRILFAGFAALVGAFFALPMLWLTLAPFNARGTLAVEIPRPFTLDNFQAVFANTFAVRALGNSLILAGGTMLVVTLAATLAAYALSRAEVPYYDLLTYGLILFSSVVTGTAAMVPIFLLANALGLVDTYVGVIMAFTGGLLPTAIFILRDFVEGLPRSYEESAMVCGASPWRMVWDVVMPLLRPGMMVVGIWAFVQVWGAFLIPFVLLRSPERMPAAIAIYSFYTEAGTPILTLTSAYALLYALPVLALYLFVNARYGFRFFGGIKR</sequence>
<feature type="transmembrane region" description="Helical" evidence="7">
    <location>
        <begin position="235"/>
        <end position="261"/>
    </location>
</feature>
<feature type="transmembrane region" description="Helical" evidence="7">
    <location>
        <begin position="72"/>
        <end position="93"/>
    </location>
</feature>
<dbReference type="PANTHER" id="PTHR43744:SF12">
    <property type="entry name" value="ABC TRANSPORTER PERMEASE PROTEIN MG189-RELATED"/>
    <property type="match status" value="1"/>
</dbReference>
<dbReference type="GO" id="GO:0055085">
    <property type="term" value="P:transmembrane transport"/>
    <property type="evidence" value="ECO:0007669"/>
    <property type="project" value="InterPro"/>
</dbReference>
<dbReference type="Pfam" id="PF00528">
    <property type="entry name" value="BPD_transp_1"/>
    <property type="match status" value="1"/>
</dbReference>
<dbReference type="InterPro" id="IPR035906">
    <property type="entry name" value="MetI-like_sf"/>
</dbReference>
<protein>
    <submittedName>
        <fullName evidence="9">Multiple sugar transport system permease protein</fullName>
    </submittedName>
</protein>
<keyword evidence="10" id="KW-1185">Reference proteome</keyword>
<dbReference type="Proteomes" id="UP000197025">
    <property type="component" value="Unassembled WGS sequence"/>
</dbReference>
<evidence type="ECO:0000256" key="3">
    <source>
        <dbReference type="ARBA" id="ARBA00022475"/>
    </source>
</evidence>
<comment type="subcellular location">
    <subcellularLocation>
        <location evidence="1 7">Cell membrane</location>
        <topology evidence="1 7">Multi-pass membrane protein</topology>
    </subcellularLocation>
</comment>
<dbReference type="GO" id="GO:0005886">
    <property type="term" value="C:plasma membrane"/>
    <property type="evidence" value="ECO:0007669"/>
    <property type="project" value="UniProtKB-SubCell"/>
</dbReference>
<comment type="similarity">
    <text evidence="7">Belongs to the binding-protein-dependent transport system permease family.</text>
</comment>
<dbReference type="InterPro" id="IPR000515">
    <property type="entry name" value="MetI-like"/>
</dbReference>
<dbReference type="EMBL" id="FYEK01000020">
    <property type="protein sequence ID" value="SNB61879.1"/>
    <property type="molecule type" value="Genomic_DNA"/>
</dbReference>
<keyword evidence="9" id="KW-0762">Sugar transport</keyword>
<dbReference type="PANTHER" id="PTHR43744">
    <property type="entry name" value="ABC TRANSPORTER PERMEASE PROTEIN MG189-RELATED-RELATED"/>
    <property type="match status" value="1"/>
</dbReference>
<keyword evidence="3" id="KW-1003">Cell membrane</keyword>
<keyword evidence="2 7" id="KW-0813">Transport</keyword>
<evidence type="ECO:0000256" key="7">
    <source>
        <dbReference type="RuleBase" id="RU363032"/>
    </source>
</evidence>
<proteinExistence type="inferred from homology"/>
<evidence type="ECO:0000256" key="5">
    <source>
        <dbReference type="ARBA" id="ARBA00022989"/>
    </source>
</evidence>
<dbReference type="AlphaFoldDB" id="A0A212QQS4"/>
<dbReference type="InParanoid" id="A0A212QQS4"/>
<evidence type="ECO:0000256" key="1">
    <source>
        <dbReference type="ARBA" id="ARBA00004651"/>
    </source>
</evidence>
<feature type="transmembrane region" description="Helical" evidence="7">
    <location>
        <begin position="195"/>
        <end position="215"/>
    </location>
</feature>
<organism evidence="9 10">
    <name type="scientific">Thermoflexus hugenholtzii JAD2</name>
    <dbReference type="NCBI Taxonomy" id="877466"/>
    <lineage>
        <taxon>Bacteria</taxon>
        <taxon>Bacillati</taxon>
        <taxon>Chloroflexota</taxon>
        <taxon>Thermoflexia</taxon>
        <taxon>Thermoflexales</taxon>
        <taxon>Thermoflexaceae</taxon>
        <taxon>Thermoflexus</taxon>
    </lineage>
</organism>
<dbReference type="OrthoDB" id="9771544at2"/>
<dbReference type="Gene3D" id="1.10.3720.10">
    <property type="entry name" value="MetI-like"/>
    <property type="match status" value="1"/>
</dbReference>
<feature type="domain" description="ABC transmembrane type-1" evidence="8">
    <location>
        <begin position="68"/>
        <end position="261"/>
    </location>
</feature>